<dbReference type="PANTHER" id="PTHR47582:SF1">
    <property type="entry name" value="P450, PUTATIVE (EUROFUNG)-RELATED"/>
    <property type="match status" value="1"/>
</dbReference>
<organism evidence="2 3">
    <name type="scientific">Gnomoniopsis smithogilvyi</name>
    <dbReference type="NCBI Taxonomy" id="1191159"/>
    <lineage>
        <taxon>Eukaryota</taxon>
        <taxon>Fungi</taxon>
        <taxon>Dikarya</taxon>
        <taxon>Ascomycota</taxon>
        <taxon>Pezizomycotina</taxon>
        <taxon>Sordariomycetes</taxon>
        <taxon>Sordariomycetidae</taxon>
        <taxon>Diaporthales</taxon>
        <taxon>Gnomoniaceae</taxon>
        <taxon>Gnomoniopsis</taxon>
    </lineage>
</organism>
<reference evidence="2" key="1">
    <citation type="submission" date="2022-10" db="EMBL/GenBank/DDBJ databases">
        <title>Tapping the CABI collections for fungal endophytes: first genome assemblies for Collariella, Neodidymelliopsis, Ascochyta clinopodiicola, Didymella pomorum, Didymosphaeria variabile, Neocosmospora piperis and Neocucurbitaria cava.</title>
        <authorList>
            <person name="Hill R."/>
        </authorList>
    </citation>
    <scope>NUCLEOTIDE SEQUENCE</scope>
    <source>
        <strain evidence="2">IMI 355082</strain>
    </source>
</reference>
<dbReference type="GO" id="GO:0005506">
    <property type="term" value="F:iron ion binding"/>
    <property type="evidence" value="ECO:0007669"/>
    <property type="project" value="InterPro"/>
</dbReference>
<dbReference type="GO" id="GO:0004497">
    <property type="term" value="F:monooxygenase activity"/>
    <property type="evidence" value="ECO:0007669"/>
    <property type="project" value="InterPro"/>
</dbReference>
<dbReference type="InterPro" id="IPR036396">
    <property type="entry name" value="Cyt_P450_sf"/>
</dbReference>
<dbReference type="SUPFAM" id="SSF48264">
    <property type="entry name" value="Cytochrome P450"/>
    <property type="match status" value="1"/>
</dbReference>
<proteinExistence type="predicted"/>
<evidence type="ECO:0000256" key="1">
    <source>
        <dbReference type="SAM" id="Phobius"/>
    </source>
</evidence>
<dbReference type="GO" id="GO:0016705">
    <property type="term" value="F:oxidoreductase activity, acting on paired donors, with incorporation or reduction of molecular oxygen"/>
    <property type="evidence" value="ECO:0007669"/>
    <property type="project" value="InterPro"/>
</dbReference>
<dbReference type="EMBL" id="JAPEVB010000005">
    <property type="protein sequence ID" value="KAJ4387252.1"/>
    <property type="molecule type" value="Genomic_DNA"/>
</dbReference>
<keyword evidence="3" id="KW-1185">Reference proteome</keyword>
<name>A0A9W8YP59_9PEZI</name>
<evidence type="ECO:0008006" key="4">
    <source>
        <dbReference type="Google" id="ProtNLM"/>
    </source>
</evidence>
<dbReference type="PANTHER" id="PTHR47582">
    <property type="entry name" value="P450, PUTATIVE (EUROFUNG)-RELATED"/>
    <property type="match status" value="1"/>
</dbReference>
<dbReference type="InterPro" id="IPR053007">
    <property type="entry name" value="CYP450_monoxygenase_sec-met"/>
</dbReference>
<dbReference type="AlphaFoldDB" id="A0A9W8YP59"/>
<evidence type="ECO:0000313" key="3">
    <source>
        <dbReference type="Proteomes" id="UP001140453"/>
    </source>
</evidence>
<gene>
    <name evidence="2" type="ORF">N0V93_007841</name>
</gene>
<dbReference type="OrthoDB" id="1470350at2759"/>
<feature type="transmembrane region" description="Helical" evidence="1">
    <location>
        <begin position="6"/>
        <end position="25"/>
    </location>
</feature>
<keyword evidence="1" id="KW-1133">Transmembrane helix</keyword>
<sequence length="218" mass="24427">MYSHILFYLGAVGTTYALLWALAYLNQDPREPPPVAGSVPFISPLLGLMTEKESYYVRMRQGTYFVIQRKKYGLPIYSLRMPGPTTYVVNSFRLVQLIDRHIREIAFTPIELRAIDKIMGVSQESCEKVSGKDQLLTENGYFRSFSRDVAAGASPGPGLDALNRTAVETIAASLDSLAAQGETVVDLFDWVRHEVFAATMEATYGPHNPFRIPQNERD</sequence>
<keyword evidence="1" id="KW-0472">Membrane</keyword>
<dbReference type="Gene3D" id="1.10.630.10">
    <property type="entry name" value="Cytochrome P450"/>
    <property type="match status" value="1"/>
</dbReference>
<evidence type="ECO:0000313" key="2">
    <source>
        <dbReference type="EMBL" id="KAJ4387252.1"/>
    </source>
</evidence>
<protein>
    <recommendedName>
        <fullName evidence="4">Cytochrome P450</fullName>
    </recommendedName>
</protein>
<dbReference type="GO" id="GO:0020037">
    <property type="term" value="F:heme binding"/>
    <property type="evidence" value="ECO:0007669"/>
    <property type="project" value="InterPro"/>
</dbReference>
<comment type="caution">
    <text evidence="2">The sequence shown here is derived from an EMBL/GenBank/DDBJ whole genome shotgun (WGS) entry which is preliminary data.</text>
</comment>
<dbReference type="Proteomes" id="UP001140453">
    <property type="component" value="Unassembled WGS sequence"/>
</dbReference>
<keyword evidence="1" id="KW-0812">Transmembrane</keyword>
<accession>A0A9W8YP59</accession>